<dbReference type="Gene3D" id="1.10.10.630">
    <property type="entry name" value="DnaD domain-like"/>
    <property type="match status" value="1"/>
</dbReference>
<dbReference type="SUPFAM" id="SSF158499">
    <property type="entry name" value="DnaD domain-like"/>
    <property type="match status" value="1"/>
</dbReference>
<sequence>MRKLKRAVIKEELVEITGNYKLAIVLNQLLYWAERVGSKRYKKWLEEESNRKLDEVNDLKGGWIYKSASDLKNEIMLNVTTKTIRNWLKKLVEQGFLLERNNSKNKMDQTKQYRINAIKLVRKLEKEGYHLEGYKYDELLRSLAARNRNNFGSNCNDFDCNENNFGSNCNDFGAIPETTSEITTKTTKNKTEEEDARARAKGRPENPQPPDTSQSESDTPKVIAEKFEEIFNRKLSIDFYNKMKDIYSDPKILLHALRIAEEKGDKPAYVLAILKDWSKNGLGTVDMINDYIEDRAAEKKANTYNNNNRNEVNKNPEYDEELVEKLQDPEYLKKNRGWH</sequence>
<dbReference type="Pfam" id="PF07261">
    <property type="entry name" value="DnaB_2"/>
    <property type="match status" value="1"/>
</dbReference>
<dbReference type="InterPro" id="IPR034829">
    <property type="entry name" value="DnaD-like_sf"/>
</dbReference>
<evidence type="ECO:0000313" key="4">
    <source>
        <dbReference type="EMBL" id="SDM27511.1"/>
    </source>
</evidence>
<gene>
    <name evidence="4" type="ORF">SAMN04488692_12430</name>
</gene>
<dbReference type="Proteomes" id="UP000199476">
    <property type="component" value="Unassembled WGS sequence"/>
</dbReference>
<protein>
    <submittedName>
        <fullName evidence="4">DnaD and phage-associated domain-containing protein</fullName>
    </submittedName>
</protein>
<evidence type="ECO:0000259" key="3">
    <source>
        <dbReference type="Pfam" id="PF07261"/>
    </source>
</evidence>
<name>A0A1G9RWA4_9FIRM</name>
<keyword evidence="5" id="KW-1185">Reference proteome</keyword>
<evidence type="ECO:0000256" key="1">
    <source>
        <dbReference type="ARBA" id="ARBA00093462"/>
    </source>
</evidence>
<organism evidence="4 5">
    <name type="scientific">Halarsenatibacter silvermanii</name>
    <dbReference type="NCBI Taxonomy" id="321763"/>
    <lineage>
        <taxon>Bacteria</taxon>
        <taxon>Bacillati</taxon>
        <taxon>Bacillota</taxon>
        <taxon>Clostridia</taxon>
        <taxon>Halanaerobiales</taxon>
        <taxon>Halarsenatibacteraceae</taxon>
        <taxon>Halarsenatibacter</taxon>
    </lineage>
</organism>
<dbReference type="RefSeq" id="WP_089761611.1">
    <property type="nucleotide sequence ID" value="NZ_FNGO01000024.1"/>
</dbReference>
<dbReference type="EMBL" id="FNGO01000024">
    <property type="protein sequence ID" value="SDM27511.1"/>
    <property type="molecule type" value="Genomic_DNA"/>
</dbReference>
<evidence type="ECO:0000256" key="2">
    <source>
        <dbReference type="SAM" id="MobiDB-lite"/>
    </source>
</evidence>
<proteinExistence type="inferred from homology"/>
<dbReference type="OrthoDB" id="1258529at2"/>
<comment type="similarity">
    <text evidence="1">Belongs to the DnaB/DnaD family.</text>
</comment>
<dbReference type="AlphaFoldDB" id="A0A1G9RWA4"/>
<feature type="domain" description="DnaB/C C-terminal" evidence="3">
    <location>
        <begin position="225"/>
        <end position="292"/>
    </location>
</feature>
<feature type="region of interest" description="Disordered" evidence="2">
    <location>
        <begin position="180"/>
        <end position="220"/>
    </location>
</feature>
<dbReference type="InterPro" id="IPR006343">
    <property type="entry name" value="DnaB/C_C"/>
</dbReference>
<evidence type="ECO:0000313" key="5">
    <source>
        <dbReference type="Proteomes" id="UP000199476"/>
    </source>
</evidence>
<reference evidence="4 5" key="1">
    <citation type="submission" date="2016-10" db="EMBL/GenBank/DDBJ databases">
        <authorList>
            <person name="de Groot N.N."/>
        </authorList>
    </citation>
    <scope>NUCLEOTIDE SEQUENCE [LARGE SCALE GENOMIC DNA]</scope>
    <source>
        <strain evidence="4 5">SLAS-1</strain>
    </source>
</reference>
<accession>A0A1G9RWA4</accession>